<feature type="domain" description="SHOCT" evidence="2">
    <location>
        <begin position="225"/>
        <end position="252"/>
    </location>
</feature>
<keyword evidence="1" id="KW-1133">Transmembrane helix</keyword>
<gene>
    <name evidence="3" type="ORF">D806_042570</name>
</gene>
<organism evidence="3 4">
    <name type="scientific">Mycolicibacterium smegmatis (strain MKD8)</name>
    <name type="common">Mycobacterium smegmatis</name>
    <dbReference type="NCBI Taxonomy" id="1214915"/>
    <lineage>
        <taxon>Bacteria</taxon>
        <taxon>Bacillati</taxon>
        <taxon>Actinomycetota</taxon>
        <taxon>Actinomycetes</taxon>
        <taxon>Mycobacteriales</taxon>
        <taxon>Mycobacteriaceae</taxon>
        <taxon>Mycolicibacterium</taxon>
    </lineage>
</organism>
<keyword evidence="1" id="KW-0812">Transmembrane</keyword>
<keyword evidence="1" id="KW-0472">Membrane</keyword>
<dbReference type="AlphaFoldDB" id="A0A2U9PTW5"/>
<feature type="transmembrane region" description="Helical" evidence="1">
    <location>
        <begin position="12"/>
        <end position="37"/>
    </location>
</feature>
<reference evidence="4" key="2">
    <citation type="submission" date="2018-03" db="EMBL/GenBank/DDBJ databases">
        <authorList>
            <person name="Derbyshire K."/>
            <person name="Gray T.A."/>
            <person name="Champion M."/>
        </authorList>
    </citation>
    <scope>NUCLEOTIDE SEQUENCE [LARGE SCALE GENOMIC DNA]</scope>
    <source>
        <strain evidence="4">MKD8</strain>
    </source>
</reference>
<evidence type="ECO:0000313" key="4">
    <source>
        <dbReference type="Proteomes" id="UP000011200"/>
    </source>
</evidence>
<protein>
    <recommendedName>
        <fullName evidence="2">SHOCT domain-containing protein</fullName>
    </recommendedName>
</protein>
<reference evidence="3 4" key="1">
    <citation type="journal article" date="2013" name="Genome Announc.">
        <title>Draft genome sequence of MKD8, a conjugal recipient Mycobacterium smegmatis strain.</title>
        <authorList>
            <person name="Gray T.A."/>
            <person name="Palumbo M.J."/>
            <person name="Derbyshire K.M."/>
        </authorList>
    </citation>
    <scope>NUCLEOTIDE SEQUENCE [LARGE SCALE GENOMIC DNA]</scope>
    <source>
        <strain evidence="3 4">MKD8</strain>
    </source>
</reference>
<dbReference type="EMBL" id="CP027541">
    <property type="protein sequence ID" value="AWT55221.1"/>
    <property type="molecule type" value="Genomic_DNA"/>
</dbReference>
<dbReference type="Proteomes" id="UP000011200">
    <property type="component" value="Chromosome"/>
</dbReference>
<dbReference type="RefSeq" id="WP_036453389.1">
    <property type="nucleotide sequence ID" value="NZ_CP027541.1"/>
</dbReference>
<evidence type="ECO:0000259" key="2">
    <source>
        <dbReference type="Pfam" id="PF09851"/>
    </source>
</evidence>
<dbReference type="InterPro" id="IPR018649">
    <property type="entry name" value="SHOCT"/>
</dbReference>
<sequence length="254" mass="27686">MNSSRRIPRVAVVLSGCAVVIGIVGFVVALILNALFFDKFDAYGEVPIPGSGSVELPAGEVSVSFHTWVTDSEGGLPVPALELHVQAPPGAAMPTVTESPGATTTVNNDAHVRVWMMQVTEPAVYQVRVDGDVRGYINPRLAFGYPSRHWWLVWMFAGVFAASLAALAASAMWLRRAERRPRFLGSGERFEPVEAVELGEHTINIGGPSERGYSYQPTDHAIRIEQLKTIAALRDSGALTQEEFEAEKRRILDS</sequence>
<proteinExistence type="predicted"/>
<evidence type="ECO:0000313" key="3">
    <source>
        <dbReference type="EMBL" id="AWT55221.1"/>
    </source>
</evidence>
<evidence type="ECO:0000256" key="1">
    <source>
        <dbReference type="SAM" id="Phobius"/>
    </source>
</evidence>
<dbReference type="Pfam" id="PF09851">
    <property type="entry name" value="SHOCT"/>
    <property type="match status" value="1"/>
</dbReference>
<name>A0A2U9PTW5_MYCSE</name>
<feature type="transmembrane region" description="Helical" evidence="1">
    <location>
        <begin position="151"/>
        <end position="174"/>
    </location>
</feature>
<accession>A0A2U9PTW5</accession>